<keyword evidence="3" id="KW-0812">Transmembrane</keyword>
<organism evidence="6">
    <name type="scientific">hydrothermal vent metagenome</name>
    <dbReference type="NCBI Taxonomy" id="652676"/>
    <lineage>
        <taxon>unclassified sequences</taxon>
        <taxon>metagenomes</taxon>
        <taxon>ecological metagenomes</taxon>
    </lineage>
</organism>
<proteinExistence type="predicted"/>
<keyword evidence="5" id="KW-0472">Membrane</keyword>
<sequence length="179" mass="20055">MFIFIAVSIVGLVVAVFVSSGFKEVKVKDYTIRKSEGSTIDRVRYSGTRGDRLEWELEADKGFQLRGRDDIELTNVTVIYYMKDGAVYTMTGREGSYNAQDEVVVIKGDVVVLSNRDDFSLKTDILSYFAASGRISTKSRFRMTSLRADVTGRGLVMDMAREQLKVLSEVSTVFKEGTI</sequence>
<dbReference type="GO" id="GO:0015221">
    <property type="term" value="F:lipopolysaccharide transmembrane transporter activity"/>
    <property type="evidence" value="ECO:0007669"/>
    <property type="project" value="InterPro"/>
</dbReference>
<evidence type="ECO:0008006" key="7">
    <source>
        <dbReference type="Google" id="ProtNLM"/>
    </source>
</evidence>
<keyword evidence="4" id="KW-1133">Transmembrane helix</keyword>
<dbReference type="GO" id="GO:0030288">
    <property type="term" value="C:outer membrane-bounded periplasmic space"/>
    <property type="evidence" value="ECO:0007669"/>
    <property type="project" value="TreeGrafter"/>
</dbReference>
<evidence type="ECO:0000256" key="5">
    <source>
        <dbReference type="ARBA" id="ARBA00023136"/>
    </source>
</evidence>
<dbReference type="GO" id="GO:0005886">
    <property type="term" value="C:plasma membrane"/>
    <property type="evidence" value="ECO:0007669"/>
    <property type="project" value="InterPro"/>
</dbReference>
<evidence type="ECO:0000313" key="6">
    <source>
        <dbReference type="EMBL" id="VAW38183.1"/>
    </source>
</evidence>
<evidence type="ECO:0000256" key="4">
    <source>
        <dbReference type="ARBA" id="ARBA00022989"/>
    </source>
</evidence>
<reference evidence="6" key="1">
    <citation type="submission" date="2018-06" db="EMBL/GenBank/DDBJ databases">
        <authorList>
            <person name="Zhirakovskaya E."/>
        </authorList>
    </citation>
    <scope>NUCLEOTIDE SEQUENCE</scope>
</reference>
<name>A0A3B0VCX0_9ZZZZ</name>
<evidence type="ECO:0000256" key="1">
    <source>
        <dbReference type="ARBA" id="ARBA00022475"/>
    </source>
</evidence>
<dbReference type="AlphaFoldDB" id="A0A3B0VCX0"/>
<dbReference type="Gene3D" id="2.60.450.10">
    <property type="entry name" value="Lipopolysaccharide (LPS) transport protein A like domain"/>
    <property type="match status" value="1"/>
</dbReference>
<keyword evidence="2" id="KW-0997">Cell inner membrane</keyword>
<protein>
    <recommendedName>
        <fullName evidence="7">LPS export ABC transporter periplasmic protein LptC</fullName>
    </recommendedName>
</protein>
<dbReference type="InterPro" id="IPR026265">
    <property type="entry name" value="LptC"/>
</dbReference>
<dbReference type="GO" id="GO:0017089">
    <property type="term" value="F:glycolipid transfer activity"/>
    <property type="evidence" value="ECO:0007669"/>
    <property type="project" value="TreeGrafter"/>
</dbReference>
<accession>A0A3B0VCX0</accession>
<dbReference type="PANTHER" id="PTHR37481">
    <property type="entry name" value="LIPOPOLYSACCHARIDE EXPORT SYSTEM PROTEIN LPTC"/>
    <property type="match status" value="1"/>
</dbReference>
<dbReference type="PANTHER" id="PTHR37481:SF1">
    <property type="entry name" value="LIPOPOLYSACCHARIDE EXPORT SYSTEM PROTEIN LPTC"/>
    <property type="match status" value="1"/>
</dbReference>
<dbReference type="NCBIfam" id="TIGR04409">
    <property type="entry name" value="LptC_YrbK"/>
    <property type="match status" value="1"/>
</dbReference>
<evidence type="ECO:0000256" key="3">
    <source>
        <dbReference type="ARBA" id="ARBA00022692"/>
    </source>
</evidence>
<dbReference type="InterPro" id="IPR052363">
    <property type="entry name" value="LPS_export_LptC"/>
</dbReference>
<dbReference type="InterPro" id="IPR010664">
    <property type="entry name" value="LipoPS_assembly_LptC-rel"/>
</dbReference>
<keyword evidence="1" id="KW-1003">Cell membrane</keyword>
<dbReference type="EMBL" id="UOEZ01000066">
    <property type="protein sequence ID" value="VAW38183.1"/>
    <property type="molecule type" value="Genomic_DNA"/>
</dbReference>
<evidence type="ECO:0000256" key="2">
    <source>
        <dbReference type="ARBA" id="ARBA00022519"/>
    </source>
</evidence>
<dbReference type="Pfam" id="PF06835">
    <property type="entry name" value="LptC"/>
    <property type="match status" value="1"/>
</dbReference>
<gene>
    <name evidence="6" type="ORF">MNBD_DELTA02-164</name>
</gene>